<feature type="transmembrane region" description="Helical" evidence="1">
    <location>
        <begin position="88"/>
        <end position="109"/>
    </location>
</feature>
<protein>
    <submittedName>
        <fullName evidence="2">Uncharacterized protein</fullName>
    </submittedName>
</protein>
<dbReference type="EMBL" id="RQHW01000034">
    <property type="protein sequence ID" value="TGN19157.1"/>
    <property type="molecule type" value="Genomic_DNA"/>
</dbReference>
<dbReference type="RefSeq" id="WP_135760500.1">
    <property type="nucleotide sequence ID" value="NZ_RQHW01000034.1"/>
</dbReference>
<dbReference type="OrthoDB" id="6025129at2"/>
<comment type="caution">
    <text evidence="2">The sequence shown here is derived from an EMBL/GenBank/DDBJ whole genome shotgun (WGS) entry which is preliminary data.</text>
</comment>
<evidence type="ECO:0000313" key="2">
    <source>
        <dbReference type="EMBL" id="TGN19157.1"/>
    </source>
</evidence>
<name>A0A4R9M0H4_9LEPT</name>
<accession>A0A4R9M0H4</accession>
<reference evidence="2" key="1">
    <citation type="journal article" date="2019" name="PLoS Negl. Trop. Dis.">
        <title>Revisiting the worldwide diversity of Leptospira species in the environment.</title>
        <authorList>
            <person name="Vincent A.T."/>
            <person name="Schiettekatte O."/>
            <person name="Bourhy P."/>
            <person name="Veyrier F.J."/>
            <person name="Picardeau M."/>
        </authorList>
    </citation>
    <scope>NUCLEOTIDE SEQUENCE [LARGE SCALE GENOMIC DNA]</scope>
    <source>
        <strain evidence="2">201300427</strain>
    </source>
</reference>
<feature type="transmembrane region" description="Helical" evidence="1">
    <location>
        <begin position="115"/>
        <end position="134"/>
    </location>
</feature>
<keyword evidence="3" id="KW-1185">Reference proteome</keyword>
<evidence type="ECO:0000313" key="3">
    <source>
        <dbReference type="Proteomes" id="UP000298058"/>
    </source>
</evidence>
<proteinExistence type="predicted"/>
<keyword evidence="1" id="KW-0812">Transmembrane</keyword>
<dbReference type="Proteomes" id="UP000298058">
    <property type="component" value="Unassembled WGS sequence"/>
</dbReference>
<sequence length="137" mass="14555">MKPIIKNILAIVAGSILGSIVNMGIIMVSGHIIPPPEGADVTTMEGLKASIHLFEPRHFIFPFLAHAIGSFFGALAAAFISASHKTKFAYAISILFLLGGIANCFMLPAPLWYNVLDVIGAYIPMGYLAGKLALKKG</sequence>
<dbReference type="AlphaFoldDB" id="A0A4R9M0H4"/>
<gene>
    <name evidence="2" type="ORF">EHS15_10380</name>
</gene>
<feature type="transmembrane region" description="Helical" evidence="1">
    <location>
        <begin position="7"/>
        <end position="33"/>
    </location>
</feature>
<evidence type="ECO:0000256" key="1">
    <source>
        <dbReference type="SAM" id="Phobius"/>
    </source>
</evidence>
<organism evidence="2 3">
    <name type="scientific">Leptospira idonii</name>
    <dbReference type="NCBI Taxonomy" id="1193500"/>
    <lineage>
        <taxon>Bacteria</taxon>
        <taxon>Pseudomonadati</taxon>
        <taxon>Spirochaetota</taxon>
        <taxon>Spirochaetia</taxon>
        <taxon>Leptospirales</taxon>
        <taxon>Leptospiraceae</taxon>
        <taxon>Leptospira</taxon>
    </lineage>
</organism>
<keyword evidence="1" id="KW-0472">Membrane</keyword>
<keyword evidence="1" id="KW-1133">Transmembrane helix</keyword>
<feature type="transmembrane region" description="Helical" evidence="1">
    <location>
        <begin position="59"/>
        <end position="81"/>
    </location>
</feature>